<dbReference type="PANTHER" id="PTHR33070">
    <property type="entry name" value="OS06G0725500 PROTEIN"/>
    <property type="match status" value="1"/>
</dbReference>
<dbReference type="EMBL" id="LR721787">
    <property type="protein sequence ID" value="VVW81356.1"/>
    <property type="molecule type" value="Genomic_DNA"/>
</dbReference>
<dbReference type="GO" id="GO:0048367">
    <property type="term" value="P:shoot system development"/>
    <property type="evidence" value="ECO:0007669"/>
    <property type="project" value="InterPro"/>
</dbReference>
<gene>
    <name evidence="2" type="ORF">NYM_LOCUS28199</name>
</gene>
<sequence>MAASTKSFHVRSTSFPSNSHPSLAGVQECLNLVKAWEACPSRKAQSAAGIGRLKDLYTSISAFLQLPLTQQALCGKECMVRELMDDFLCLMDACGMVKESLQHIREQHQSLHSILRRSDSGLETAISAYQCSRKRMKKDMVKCQRLLTSVEKHVSSSKDNNDMVDHVFIEVRAVTVATISLLSSILSGSKTTQSIFSRLLSSKNRGASEIEKADVAIFRLYGRSSNRVKEDDARAVQRQTEALGISLKETELQLEDVWVLA</sequence>
<evidence type="ECO:0000313" key="2">
    <source>
        <dbReference type="EMBL" id="VVW81356.1"/>
    </source>
</evidence>
<dbReference type="InterPro" id="IPR004320">
    <property type="entry name" value="BPS1_pln"/>
</dbReference>
<dbReference type="GO" id="GO:0048364">
    <property type="term" value="P:root development"/>
    <property type="evidence" value="ECO:0007669"/>
    <property type="project" value="InterPro"/>
</dbReference>
<dbReference type="AlphaFoldDB" id="A0A5K1H2I4"/>
<protein>
    <recommendedName>
        <fullName evidence="3">DUF241 domain-containing protein</fullName>
    </recommendedName>
</protein>
<accession>A0A5K1H2I4</accession>
<proteinExistence type="predicted"/>
<dbReference type="Gramene" id="NC9G0275290.1">
    <property type="protein sequence ID" value="NC9G0275290.1:cds"/>
    <property type="gene ID" value="NC9G0275290"/>
</dbReference>
<organism evidence="2">
    <name type="scientific">Nymphaea colorata</name>
    <name type="common">pocket water lily</name>
    <dbReference type="NCBI Taxonomy" id="210225"/>
    <lineage>
        <taxon>Eukaryota</taxon>
        <taxon>Viridiplantae</taxon>
        <taxon>Streptophyta</taxon>
        <taxon>Embryophyta</taxon>
        <taxon>Tracheophyta</taxon>
        <taxon>Spermatophyta</taxon>
        <taxon>Magnoliopsida</taxon>
        <taxon>Nymphaeales</taxon>
        <taxon>Nymphaeaceae</taxon>
        <taxon>Nymphaea</taxon>
    </lineage>
</organism>
<dbReference type="PANTHER" id="PTHR33070:SF120">
    <property type="entry name" value="EXPRESSED PROTEIN"/>
    <property type="match status" value="1"/>
</dbReference>
<evidence type="ECO:0000256" key="1">
    <source>
        <dbReference type="SAM" id="MobiDB-lite"/>
    </source>
</evidence>
<reference evidence="2" key="1">
    <citation type="submission" date="2019-09" db="EMBL/GenBank/DDBJ databases">
        <authorList>
            <person name="Zhang L."/>
        </authorList>
    </citation>
    <scope>NUCLEOTIDE SEQUENCE</scope>
</reference>
<dbReference type="Pfam" id="PF03087">
    <property type="entry name" value="BPS1"/>
    <property type="match status" value="1"/>
</dbReference>
<feature type="region of interest" description="Disordered" evidence="1">
    <location>
        <begin position="1"/>
        <end position="20"/>
    </location>
</feature>
<name>A0A5K1H2I4_9MAGN</name>
<evidence type="ECO:0008006" key="3">
    <source>
        <dbReference type="Google" id="ProtNLM"/>
    </source>
</evidence>